<dbReference type="RefSeq" id="WP_227871024.1">
    <property type="nucleotide sequence ID" value="NZ_CP024988.1"/>
</dbReference>
<organism evidence="2 3">
    <name type="scientific">Corynebacterium provencense</name>
    <dbReference type="NCBI Taxonomy" id="1737425"/>
    <lineage>
        <taxon>Bacteria</taxon>
        <taxon>Bacillati</taxon>
        <taxon>Actinomycetota</taxon>
        <taxon>Actinomycetes</taxon>
        <taxon>Mycobacteriales</taxon>
        <taxon>Corynebacteriaceae</taxon>
        <taxon>Corynebacterium</taxon>
    </lineage>
</organism>
<proteinExistence type="predicted"/>
<feature type="transmembrane region" description="Helical" evidence="1">
    <location>
        <begin position="9"/>
        <end position="32"/>
    </location>
</feature>
<evidence type="ECO:0000256" key="1">
    <source>
        <dbReference type="SAM" id="Phobius"/>
    </source>
</evidence>
<keyword evidence="1" id="KW-0812">Transmembrane</keyword>
<evidence type="ECO:0000313" key="2">
    <source>
        <dbReference type="EMBL" id="AWT26822.1"/>
    </source>
</evidence>
<gene>
    <name evidence="2" type="ORF">Csp1_20580</name>
</gene>
<keyword evidence="1" id="KW-0472">Membrane</keyword>
<feature type="transmembrane region" description="Helical" evidence="1">
    <location>
        <begin position="330"/>
        <end position="352"/>
    </location>
</feature>
<dbReference type="EMBL" id="CP024988">
    <property type="protein sequence ID" value="AWT26822.1"/>
    <property type="molecule type" value="Genomic_DNA"/>
</dbReference>
<feature type="transmembrane region" description="Helical" evidence="1">
    <location>
        <begin position="373"/>
        <end position="394"/>
    </location>
</feature>
<evidence type="ECO:0000313" key="3">
    <source>
        <dbReference type="Proteomes" id="UP000247696"/>
    </source>
</evidence>
<keyword evidence="3" id="KW-1185">Reference proteome</keyword>
<dbReference type="STRING" id="1737425.GCA_900049755_02804"/>
<keyword evidence="1" id="KW-1133">Transmembrane helix</keyword>
<reference evidence="3" key="1">
    <citation type="submission" date="2017-11" db="EMBL/GenBank/DDBJ databases">
        <title>Otitis media/interna in a cat caused by the recently described species Corynebacterium provencense.</title>
        <authorList>
            <person name="Kittl S."/>
            <person name="Brodard I."/>
            <person name="Rychener L."/>
            <person name="Jores J."/>
            <person name="Roosje P."/>
            <person name="Gobeli Brawand S."/>
        </authorList>
    </citation>
    <scope>NUCLEOTIDE SEQUENCE [LARGE SCALE GENOMIC DNA]</scope>
    <source>
        <strain evidence="3">17KM38</strain>
    </source>
</reference>
<sequence>MRTRSSDTVVFTAAAVVYLVAGTVVAFDGVFFGDALSRVQSAAAVLFSRTPALVDIGFVFTPLSTLLELPLVALTPWIPAMSDRALAGVIVSALFMAGAVLQVWRTGADRGLRTSLQVVLTVIFAVNPMVVLYGASGMSEAPFLFAVAWATRRLMRFSRTDDVHDLTAAGIAVALSFLARYDGLVSAAVAGVFVGTVTYLRTRGDRRLARAVTDVVVFTFPVGVAVLVWFGTSWLTTGTLSVQTSGVYGNAAILEASGATGSGVPAATDSLVRILMLAPGLPVLVAVVALLGHRRRSPEMWAPVAVLGAVLVFQVLTAVTGATFGLLRFFLVALLLATVLGMLVPDPVGEVVPRRPGLRPTARGDHPLTGHPVLAATGVVVLALTGTVTTAWGMTSRTYAPQEYALAAATPLASGMDAKDLEDRRAVLRTWGTERRIAGYLDSRDLPEGSVLLDVAFGFPVVLFSRDPSVFTVPSDPDFVTSLDDLWNSGVRYVLTVPPEGRGAQDAVNLRYPTIWEDGAGVATLELDVPNDGVGQPDFRLYRVRENPRG</sequence>
<feature type="transmembrane region" description="Helical" evidence="1">
    <location>
        <begin position="116"/>
        <end position="135"/>
    </location>
</feature>
<feature type="transmembrane region" description="Helical" evidence="1">
    <location>
        <begin position="271"/>
        <end position="292"/>
    </location>
</feature>
<dbReference type="Proteomes" id="UP000247696">
    <property type="component" value="Chromosome"/>
</dbReference>
<feature type="transmembrane region" description="Helical" evidence="1">
    <location>
        <begin position="184"/>
        <end position="200"/>
    </location>
</feature>
<name>A0A2Z3YPS0_9CORY</name>
<feature type="transmembrane region" description="Helical" evidence="1">
    <location>
        <begin position="85"/>
        <end position="104"/>
    </location>
</feature>
<accession>A0A2Z3YPS0</accession>
<dbReference type="KEGG" id="cpre:Csp1_20580"/>
<feature type="transmembrane region" description="Helical" evidence="1">
    <location>
        <begin position="212"/>
        <end position="231"/>
    </location>
</feature>
<feature type="transmembrane region" description="Helical" evidence="1">
    <location>
        <begin position="304"/>
        <end position="324"/>
    </location>
</feature>
<dbReference type="AlphaFoldDB" id="A0A2Z3YPS0"/>
<protein>
    <submittedName>
        <fullName evidence="2">Uncharacterized protein</fullName>
    </submittedName>
</protein>
<feature type="transmembrane region" description="Helical" evidence="1">
    <location>
        <begin position="52"/>
        <end position="73"/>
    </location>
</feature>